<name>I3YQT7_ALIFI</name>
<dbReference type="AlphaFoldDB" id="I3YQT7"/>
<dbReference type="Proteomes" id="UP000006052">
    <property type="component" value="Chromosome"/>
</dbReference>
<organism evidence="1 2">
    <name type="scientific">Alistipes finegoldii (strain DSM 17242 / JCM 16770 / CCUG 46020 / CIP 107999 / KCTC 15236 / AHN 2437)</name>
    <dbReference type="NCBI Taxonomy" id="679935"/>
    <lineage>
        <taxon>Bacteria</taxon>
        <taxon>Pseudomonadati</taxon>
        <taxon>Bacteroidota</taxon>
        <taxon>Bacteroidia</taxon>
        <taxon>Bacteroidales</taxon>
        <taxon>Rikenellaceae</taxon>
        <taxon>Alistipes</taxon>
    </lineage>
</organism>
<gene>
    <name evidence="1" type="ordered locus">Alfi_3114</name>
</gene>
<protein>
    <submittedName>
        <fullName evidence="1">Uncharacterized protein</fullName>
    </submittedName>
</protein>
<sequence length="33" mass="3820">MPNLRYGFRGWVVSLCNITTMRACPVLKKVYSD</sequence>
<accession>I3YQT7</accession>
<dbReference type="KEGG" id="afd:Alfi_3114"/>
<dbReference type="HOGENOM" id="CLU_3380174_0_0_10"/>
<evidence type="ECO:0000313" key="2">
    <source>
        <dbReference type="Proteomes" id="UP000006052"/>
    </source>
</evidence>
<dbReference type="EMBL" id="CP003274">
    <property type="protein sequence ID" value="AFL79355.1"/>
    <property type="molecule type" value="Genomic_DNA"/>
</dbReference>
<reference evidence="2" key="1">
    <citation type="journal article" date="2013" name="Stand. Genomic Sci.">
        <title>Complete genome sequence of the bile-resistant pigment-producing anaerobe Alistipes finegoldii type strain (AHN2437(T)).</title>
        <authorList>
            <person name="Mavromatis K."/>
            <person name="Stackebrandt E."/>
            <person name="Munk C."/>
            <person name="Lapidus A."/>
            <person name="Nolan M."/>
            <person name="Lucas S."/>
            <person name="Hammon N."/>
            <person name="Deshpande S."/>
            <person name="Cheng J.F."/>
            <person name="Tapia R."/>
            <person name="Goodwin L.A."/>
            <person name="Pitluck S."/>
            <person name="Liolios K."/>
            <person name="Pagani I."/>
            <person name="Ivanova N."/>
            <person name="Mikhailova N."/>
            <person name="Huntemann M."/>
            <person name="Pati A."/>
            <person name="Chen A."/>
            <person name="Palaniappan K."/>
            <person name="Land M."/>
            <person name="Hauser L."/>
            <person name="Rohde M."/>
            <person name="Gronow S."/>
            <person name="Goker M."/>
            <person name="Detter J.C."/>
            <person name="Bristow J."/>
            <person name="Eisen J.A."/>
            <person name="Markowitz V."/>
            <person name="Hugenholtz P."/>
            <person name="Kyrpides N.C."/>
            <person name="Klenk H.P."/>
            <person name="Woyke T."/>
        </authorList>
    </citation>
    <scope>NUCLEOTIDE SEQUENCE</scope>
    <source>
        <strain evidence="2">DSM 17242 / JCM 16770 / AHN 2437 / CCUG 46020 / CIP 107999</strain>
    </source>
</reference>
<proteinExistence type="predicted"/>
<evidence type="ECO:0000313" key="1">
    <source>
        <dbReference type="EMBL" id="AFL79355.1"/>
    </source>
</evidence>